<accession>A0A1J6WMH2</accession>
<dbReference type="InterPro" id="IPR002178">
    <property type="entry name" value="PTS_EIIA_type-2_dom"/>
</dbReference>
<name>A0A1J6WMH2_9BACI</name>
<dbReference type="RefSeq" id="WP_071619963.1">
    <property type="nucleotide sequence ID" value="NZ_MINN01000119.1"/>
</dbReference>
<dbReference type="AlphaFoldDB" id="A0A1J6WMH2"/>
<dbReference type="Gene3D" id="3.40.930.10">
    <property type="entry name" value="Mannitol-specific EII, Chain A"/>
    <property type="match status" value="1"/>
</dbReference>
<gene>
    <name evidence="2" type="ORF">BHE18_21615</name>
</gene>
<dbReference type="EMBL" id="MINN01000119">
    <property type="protein sequence ID" value="OIU69435.1"/>
    <property type="molecule type" value="Genomic_DNA"/>
</dbReference>
<evidence type="ECO:0000259" key="1">
    <source>
        <dbReference type="PROSITE" id="PS51094"/>
    </source>
</evidence>
<comment type="caution">
    <text evidence="2">The sequence shown here is derived from an EMBL/GenBank/DDBJ whole genome shotgun (WGS) entry which is preliminary data.</text>
</comment>
<dbReference type="Proteomes" id="UP000182062">
    <property type="component" value="Unassembled WGS sequence"/>
</dbReference>
<organism evidence="2 3">
    <name type="scientific">Rossellomorea aquimaris</name>
    <dbReference type="NCBI Taxonomy" id="189382"/>
    <lineage>
        <taxon>Bacteria</taxon>
        <taxon>Bacillati</taxon>
        <taxon>Bacillota</taxon>
        <taxon>Bacilli</taxon>
        <taxon>Bacillales</taxon>
        <taxon>Bacillaceae</taxon>
        <taxon>Rossellomorea</taxon>
    </lineage>
</organism>
<proteinExistence type="predicted"/>
<evidence type="ECO:0000313" key="2">
    <source>
        <dbReference type="EMBL" id="OIU69435.1"/>
    </source>
</evidence>
<sequence length="101" mass="11838">MALFHCRDESVRDLMFQVVHLDSQIAVKGMDDKEMQMTNLLLMLTPVELSERQQEIMSLISLSLIESEASMMIFSSSNEDVIRNKLEELFYEYLQNNLMKE</sequence>
<keyword evidence="3" id="KW-1185">Reference proteome</keyword>
<dbReference type="SUPFAM" id="SSF55804">
    <property type="entry name" value="Phoshotransferase/anion transport protein"/>
    <property type="match status" value="1"/>
</dbReference>
<protein>
    <recommendedName>
        <fullName evidence="1">PTS EIIA type-2 domain-containing protein</fullName>
    </recommendedName>
</protein>
<feature type="domain" description="PTS EIIA type-2" evidence="1">
    <location>
        <begin position="1"/>
        <end position="89"/>
    </location>
</feature>
<evidence type="ECO:0000313" key="3">
    <source>
        <dbReference type="Proteomes" id="UP000182062"/>
    </source>
</evidence>
<reference evidence="2 3" key="1">
    <citation type="submission" date="2016-09" db="EMBL/GenBank/DDBJ databases">
        <title>Bacillus aquimaris SAMM genome sequence reveals colonization and biosurfactant production capacities.</title>
        <authorList>
            <person name="Waghmode S.R."/>
            <person name="Suryavanshi M.V."/>
        </authorList>
    </citation>
    <scope>NUCLEOTIDE SEQUENCE [LARGE SCALE GENOMIC DNA]</scope>
    <source>
        <strain evidence="2 3">SAMM</strain>
    </source>
</reference>
<dbReference type="InterPro" id="IPR016152">
    <property type="entry name" value="PTrfase/Anion_transptr"/>
</dbReference>
<dbReference type="PROSITE" id="PS51094">
    <property type="entry name" value="PTS_EIIA_TYPE_2"/>
    <property type="match status" value="1"/>
</dbReference>